<reference evidence="1 2" key="1">
    <citation type="journal article" date="2014" name="BMC Genomics">
        <title>Comparison of environmental and isolate Sulfobacillus genomes reveals diverse carbon, sulfur, nitrogen, and hydrogen metabolisms.</title>
        <authorList>
            <person name="Justice N.B."/>
            <person name="Norman A."/>
            <person name="Brown C.T."/>
            <person name="Singh A."/>
            <person name="Thomas B.C."/>
            <person name="Banfield J.F."/>
        </authorList>
    </citation>
    <scope>NUCLEOTIDE SEQUENCE [LARGE SCALE GENOMIC DNA]</scope>
    <source>
        <strain evidence="1">AMDSBA1</strain>
    </source>
</reference>
<name>A0A2T2X764_9FIRM</name>
<sequence>MVALVADLLFVDRITRIGQKVGEEVTTYATIKEFREYVNREHPDMAVVDLSLLIGNDLSWFDEIPHVSGFGPHVDRQTFQMAKSAGIHPLWANSVLTQRLGPWIAAIRAKSSV</sequence>
<organism evidence="1 2">
    <name type="scientific">Sulfobacillus benefaciens</name>
    <dbReference type="NCBI Taxonomy" id="453960"/>
    <lineage>
        <taxon>Bacteria</taxon>
        <taxon>Bacillati</taxon>
        <taxon>Bacillota</taxon>
        <taxon>Clostridia</taxon>
        <taxon>Eubacteriales</taxon>
        <taxon>Clostridiales Family XVII. Incertae Sedis</taxon>
        <taxon>Sulfobacillus</taxon>
    </lineage>
</organism>
<evidence type="ECO:0000313" key="1">
    <source>
        <dbReference type="EMBL" id="PSR30307.1"/>
    </source>
</evidence>
<dbReference type="AlphaFoldDB" id="A0A2T2X764"/>
<proteinExistence type="predicted"/>
<dbReference type="EMBL" id="PXYT01000011">
    <property type="protein sequence ID" value="PSR30307.1"/>
    <property type="molecule type" value="Genomic_DNA"/>
</dbReference>
<comment type="caution">
    <text evidence="1">The sequence shown here is derived from an EMBL/GenBank/DDBJ whole genome shotgun (WGS) entry which is preliminary data.</text>
</comment>
<dbReference type="Proteomes" id="UP000242699">
    <property type="component" value="Unassembled WGS sequence"/>
</dbReference>
<gene>
    <name evidence="1" type="ORF">C7B43_06205</name>
</gene>
<evidence type="ECO:0000313" key="2">
    <source>
        <dbReference type="Proteomes" id="UP000242699"/>
    </source>
</evidence>
<protein>
    <recommendedName>
        <fullName evidence="3">Response regulatory domain-containing protein</fullName>
    </recommendedName>
</protein>
<accession>A0A2T2X764</accession>
<evidence type="ECO:0008006" key="3">
    <source>
        <dbReference type="Google" id="ProtNLM"/>
    </source>
</evidence>